<keyword evidence="2" id="KW-1185">Reference proteome</keyword>
<protein>
    <submittedName>
        <fullName evidence="1">Uncharacterized protein</fullName>
    </submittedName>
</protein>
<dbReference type="Proteomes" id="UP000323917">
    <property type="component" value="Chromosome"/>
</dbReference>
<proteinExistence type="predicted"/>
<dbReference type="KEGG" id="bgok:Pr1d_31340"/>
<evidence type="ECO:0000313" key="1">
    <source>
        <dbReference type="EMBL" id="QEG35828.1"/>
    </source>
</evidence>
<organism evidence="1 2">
    <name type="scientific">Bythopirellula goksoeyrii</name>
    <dbReference type="NCBI Taxonomy" id="1400387"/>
    <lineage>
        <taxon>Bacteria</taxon>
        <taxon>Pseudomonadati</taxon>
        <taxon>Planctomycetota</taxon>
        <taxon>Planctomycetia</taxon>
        <taxon>Pirellulales</taxon>
        <taxon>Lacipirellulaceae</taxon>
        <taxon>Bythopirellula</taxon>
    </lineage>
</organism>
<dbReference type="EMBL" id="CP042913">
    <property type="protein sequence ID" value="QEG35828.1"/>
    <property type="molecule type" value="Genomic_DNA"/>
</dbReference>
<dbReference type="OrthoDB" id="301428at2"/>
<evidence type="ECO:0000313" key="2">
    <source>
        <dbReference type="Proteomes" id="UP000323917"/>
    </source>
</evidence>
<dbReference type="RefSeq" id="WP_148074282.1">
    <property type="nucleotide sequence ID" value="NZ_CP042913.1"/>
</dbReference>
<name>A0A5B9QAC2_9BACT</name>
<accession>A0A5B9QAC2</accession>
<reference evidence="1 2" key="1">
    <citation type="submission" date="2019-08" db="EMBL/GenBank/DDBJ databases">
        <title>Deep-cultivation of Planctomycetes and their phenomic and genomic characterization uncovers novel biology.</title>
        <authorList>
            <person name="Wiegand S."/>
            <person name="Jogler M."/>
            <person name="Boedeker C."/>
            <person name="Pinto D."/>
            <person name="Vollmers J."/>
            <person name="Rivas-Marin E."/>
            <person name="Kohn T."/>
            <person name="Peeters S.H."/>
            <person name="Heuer A."/>
            <person name="Rast P."/>
            <person name="Oberbeckmann S."/>
            <person name="Bunk B."/>
            <person name="Jeske O."/>
            <person name="Meyerdierks A."/>
            <person name="Storesund J.E."/>
            <person name="Kallscheuer N."/>
            <person name="Luecker S."/>
            <person name="Lage O.M."/>
            <person name="Pohl T."/>
            <person name="Merkel B.J."/>
            <person name="Hornburger P."/>
            <person name="Mueller R.-W."/>
            <person name="Bruemmer F."/>
            <person name="Labrenz M."/>
            <person name="Spormann A.M."/>
            <person name="Op den Camp H."/>
            <person name="Overmann J."/>
            <person name="Amann R."/>
            <person name="Jetten M.S.M."/>
            <person name="Mascher T."/>
            <person name="Medema M.H."/>
            <person name="Devos D.P."/>
            <person name="Kaster A.-K."/>
            <person name="Ovreas L."/>
            <person name="Rohde M."/>
            <person name="Galperin M.Y."/>
            <person name="Jogler C."/>
        </authorList>
    </citation>
    <scope>NUCLEOTIDE SEQUENCE [LARGE SCALE GENOMIC DNA]</scope>
    <source>
        <strain evidence="1 2">Pr1d</strain>
    </source>
</reference>
<sequence length="72" mass="8262">MGKIRLGCLFCDRDDFDGVDEIPADWYAVDHVQSYEDSYAEAVEKSDPVFDWQTHLGVCPLCEDSHCFVNEE</sequence>
<dbReference type="AlphaFoldDB" id="A0A5B9QAC2"/>
<gene>
    <name evidence="1" type="ORF">Pr1d_31340</name>
</gene>